<comment type="caution">
    <text evidence="2">The sequence shown here is derived from an EMBL/GenBank/DDBJ whole genome shotgun (WGS) entry which is preliminary data.</text>
</comment>
<feature type="compositionally biased region" description="Low complexity" evidence="1">
    <location>
        <begin position="245"/>
        <end position="254"/>
    </location>
</feature>
<dbReference type="PRINTS" id="PR01217">
    <property type="entry name" value="PRICHEXTENSN"/>
</dbReference>
<proteinExistence type="predicted"/>
<dbReference type="SUPFAM" id="SSF140459">
    <property type="entry name" value="PE/PPE dimer-like"/>
    <property type="match status" value="1"/>
</dbReference>
<keyword evidence="3" id="KW-1185">Reference proteome</keyword>
<feature type="compositionally biased region" description="Gly residues" evidence="1">
    <location>
        <begin position="311"/>
        <end position="320"/>
    </location>
</feature>
<feature type="compositionally biased region" description="Polar residues" evidence="1">
    <location>
        <begin position="195"/>
        <end position="206"/>
    </location>
</feature>
<evidence type="ECO:0000313" key="3">
    <source>
        <dbReference type="Proteomes" id="UP000597656"/>
    </source>
</evidence>
<feature type="compositionally biased region" description="Low complexity" evidence="1">
    <location>
        <begin position="321"/>
        <end position="341"/>
    </location>
</feature>
<feature type="compositionally biased region" description="Gly residues" evidence="1">
    <location>
        <begin position="291"/>
        <end position="304"/>
    </location>
</feature>
<feature type="compositionally biased region" description="Gly residues" evidence="1">
    <location>
        <begin position="359"/>
        <end position="393"/>
    </location>
</feature>
<dbReference type="EMBL" id="BMNC01000007">
    <property type="protein sequence ID" value="GGN05106.1"/>
    <property type="molecule type" value="Genomic_DNA"/>
</dbReference>
<feature type="region of interest" description="Disordered" evidence="1">
    <location>
        <begin position="168"/>
        <end position="405"/>
    </location>
</feature>
<name>A0ABQ2IBM6_9PSEU</name>
<organism evidence="2 3">
    <name type="scientific">Lentzea pudingi</name>
    <dbReference type="NCBI Taxonomy" id="1789439"/>
    <lineage>
        <taxon>Bacteria</taxon>
        <taxon>Bacillati</taxon>
        <taxon>Actinomycetota</taxon>
        <taxon>Actinomycetes</taxon>
        <taxon>Pseudonocardiales</taxon>
        <taxon>Pseudonocardiaceae</taxon>
        <taxon>Lentzea</taxon>
    </lineage>
</organism>
<evidence type="ECO:0000313" key="2">
    <source>
        <dbReference type="EMBL" id="GGN05106.1"/>
    </source>
</evidence>
<evidence type="ECO:0000256" key="1">
    <source>
        <dbReference type="SAM" id="MobiDB-lite"/>
    </source>
</evidence>
<dbReference type="RefSeq" id="WP_189157290.1">
    <property type="nucleotide sequence ID" value="NZ_BMNC01000007.1"/>
</dbReference>
<dbReference type="InterPro" id="IPR038332">
    <property type="entry name" value="PPE_sf"/>
</dbReference>
<dbReference type="Gene3D" id="1.20.1260.20">
    <property type="entry name" value="PPE superfamily"/>
    <property type="match status" value="1"/>
</dbReference>
<evidence type="ECO:0008006" key="4">
    <source>
        <dbReference type="Google" id="ProtNLM"/>
    </source>
</evidence>
<feature type="compositionally biased region" description="Pro residues" evidence="1">
    <location>
        <begin position="255"/>
        <end position="283"/>
    </location>
</feature>
<feature type="compositionally biased region" description="Low complexity" evidence="1">
    <location>
        <begin position="207"/>
        <end position="237"/>
    </location>
</feature>
<reference evidence="3" key="1">
    <citation type="journal article" date="2019" name="Int. J. Syst. Evol. Microbiol.">
        <title>The Global Catalogue of Microorganisms (GCM) 10K type strain sequencing project: providing services to taxonomists for standard genome sequencing and annotation.</title>
        <authorList>
            <consortium name="The Broad Institute Genomics Platform"/>
            <consortium name="The Broad Institute Genome Sequencing Center for Infectious Disease"/>
            <person name="Wu L."/>
            <person name="Ma J."/>
        </authorList>
    </citation>
    <scope>NUCLEOTIDE SEQUENCE [LARGE SCALE GENOMIC DNA]</scope>
    <source>
        <strain evidence="3">CGMCC 4.7319</strain>
    </source>
</reference>
<protein>
    <recommendedName>
        <fullName evidence="4">PPE family protein</fullName>
    </recommendedName>
</protein>
<sequence length="431" mass="42545">MTDHRFQGYAHPELYKMINSGPGVSASIPVEAGWKQIAATLAQIDADLHTGLTKMGADWESDAADAAKGALSPLAEWAGFAESGATTMESSARLQGEYIAEARKKMPEVVPVTTEKPGFLDYAGGALTGPAGMAHVIGQQQDHERQEAAADNAAAQAVKVMENYQSDSRWNSSTLGDFPTPPQVVIDTPPPADTGTGSTRAGYSQIGSGAPTGTGSTTPSWSTGTPTPTPQQQVSTGWTPPPTDNTHTSWTQPPTTTPPPTHTPPPTNLPTPTPPPTSTPLPGGPVFTRPGTGGPGGGPGGPGGSNSVRGGQLGGGGGKTFGPMSGSLGSSGQQGAMKPGAMPGGMSGLGSGPDALRGGAAGGGAAGGGAGAAGGGKGGAAGMGAGGGAAGQKGDGEDDIEHKAADYLVETDDVFGDERMVAPPVIGGLPE</sequence>
<feature type="compositionally biased region" description="Gly residues" evidence="1">
    <location>
        <begin position="342"/>
        <end position="351"/>
    </location>
</feature>
<accession>A0ABQ2IBM6</accession>
<dbReference type="Proteomes" id="UP000597656">
    <property type="component" value="Unassembled WGS sequence"/>
</dbReference>
<gene>
    <name evidence="2" type="ORF">GCM10011609_50430</name>
</gene>